<dbReference type="PANTHER" id="PTHR45641">
    <property type="entry name" value="TETRATRICOPEPTIDE REPEAT PROTEIN (AFU_ORTHOLOGUE AFUA_6G03870)"/>
    <property type="match status" value="1"/>
</dbReference>
<organism evidence="4 5">
    <name type="scientific">Microcystis aeruginosa G11-04</name>
    <dbReference type="NCBI Taxonomy" id="2685956"/>
    <lineage>
        <taxon>Bacteria</taxon>
        <taxon>Bacillati</taxon>
        <taxon>Cyanobacteriota</taxon>
        <taxon>Cyanophyceae</taxon>
        <taxon>Oscillatoriophycideae</taxon>
        <taxon>Chroococcales</taxon>
        <taxon>Microcystaceae</taxon>
        <taxon>Microcystis</taxon>
    </lineage>
</organism>
<accession>A0A966G338</accession>
<dbReference type="Gene3D" id="1.25.40.10">
    <property type="entry name" value="Tetratricopeptide repeat domain"/>
    <property type="match status" value="1"/>
</dbReference>
<dbReference type="Pfam" id="PF13424">
    <property type="entry name" value="TPR_12"/>
    <property type="match status" value="1"/>
</dbReference>
<comment type="caution">
    <text evidence="4">The sequence shown here is derived from an EMBL/GenBank/DDBJ whole genome shotgun (WGS) entry which is preliminary data.</text>
</comment>
<keyword evidence="1" id="KW-0677">Repeat</keyword>
<dbReference type="PRINTS" id="PR00364">
    <property type="entry name" value="DISEASERSIST"/>
</dbReference>
<dbReference type="AlphaFoldDB" id="A0A966G338"/>
<proteinExistence type="predicted"/>
<evidence type="ECO:0000313" key="4">
    <source>
        <dbReference type="EMBL" id="NCS59354.1"/>
    </source>
</evidence>
<dbReference type="Pfam" id="PF13374">
    <property type="entry name" value="TPR_10"/>
    <property type="match status" value="1"/>
</dbReference>
<dbReference type="SUPFAM" id="SSF48452">
    <property type="entry name" value="TPR-like"/>
    <property type="match status" value="1"/>
</dbReference>
<reference evidence="4" key="1">
    <citation type="journal article" date="2019" name="Mol. Ecol.">
        <title>Genome evolution and host-microbiome shifts correspond with intraspecific niche divergence within harmful algal bloom-forming Microcystis aeruginosa.</title>
        <authorList>
            <person name="Jackrel S.L."/>
            <person name="White J.D."/>
            <person name="Evans J.T."/>
            <person name="Buffin K."/>
            <person name="Hayden K."/>
            <person name="Sarnelle O."/>
            <person name="Denef V.J."/>
        </authorList>
    </citation>
    <scope>NUCLEOTIDE SEQUENCE</scope>
    <source>
        <strain evidence="4">G11-04</strain>
    </source>
</reference>
<dbReference type="Pfam" id="PF00931">
    <property type="entry name" value="NB-ARC"/>
    <property type="match status" value="1"/>
</dbReference>
<gene>
    <name evidence="4" type="ORF">GPJ16_21995</name>
</gene>
<dbReference type="InterPro" id="IPR011990">
    <property type="entry name" value="TPR-like_helical_dom_sf"/>
</dbReference>
<dbReference type="InterPro" id="IPR027417">
    <property type="entry name" value="P-loop_NTPase"/>
</dbReference>
<evidence type="ECO:0000256" key="1">
    <source>
        <dbReference type="ARBA" id="ARBA00022737"/>
    </source>
</evidence>
<dbReference type="EMBL" id="JAADAI010000428">
    <property type="protein sequence ID" value="NCS59354.1"/>
    <property type="molecule type" value="Genomic_DNA"/>
</dbReference>
<dbReference type="GO" id="GO:0043531">
    <property type="term" value="F:ADP binding"/>
    <property type="evidence" value="ECO:0007669"/>
    <property type="project" value="InterPro"/>
</dbReference>
<dbReference type="Gene3D" id="3.40.50.300">
    <property type="entry name" value="P-loop containing nucleotide triphosphate hydrolases"/>
    <property type="match status" value="1"/>
</dbReference>
<evidence type="ECO:0000259" key="3">
    <source>
        <dbReference type="Pfam" id="PF00931"/>
    </source>
</evidence>
<dbReference type="InterPro" id="IPR002182">
    <property type="entry name" value="NB-ARC"/>
</dbReference>
<dbReference type="Proteomes" id="UP000799330">
    <property type="component" value="Unassembled WGS sequence"/>
</dbReference>
<keyword evidence="2" id="KW-0802">TPR repeat</keyword>
<dbReference type="PANTHER" id="PTHR45641:SF19">
    <property type="entry name" value="NEPHROCYSTIN-3"/>
    <property type="match status" value="1"/>
</dbReference>
<dbReference type="SUPFAM" id="SSF52540">
    <property type="entry name" value="P-loop containing nucleoside triphosphate hydrolases"/>
    <property type="match status" value="1"/>
</dbReference>
<evidence type="ECO:0000313" key="5">
    <source>
        <dbReference type="Proteomes" id="UP000799330"/>
    </source>
</evidence>
<name>A0A966G338_MICAE</name>
<sequence>MPTVKSLDLGEDNEKVYDDLIVAVEASDEVLSLLLAVCDEPQLRDEIIQRYEAELQPRIRPYQVTLSRKEPSLREAIAEVVKNDSYLQSGGRTVITVTGADRLLSRRLGEERSEKEIFFGYLQWTRESLREYPYPIILWLTNPLLTELSRKAPDFWSWRKDVFRFQSVLNGQNVQQVFGGQGLQVSNLNAPIIQVEDNVTLNFGGSPNRNLLSSVYKRPLPPEIIEYDSIPLEDLQQLINQTDQQQGNDPLLGTLYSQLGRAYASRVKPDEIEASQATIEQAIEWFQKATRVQEALGIIVDLAKNLSWLGYIYELKGNYVEAEPILQQALTILEQQLGSNHPSVANTLHNLSVSYVLQGRYAEANSLLQQKSLSIPNNLPYSGTPRFIGREAELAQLHEQLQRSDRIAISAIAGMGGIGKTELALQYALKHLGDGTYSGGICWVRAHQDIGMQILAFARSYLDLEPPEDLDLVAKVIWCWWHWHQGEVLVIFDDVTDFSSIKSFLPPTDLRFKVLLTTRLRLGASVNQVFLDVLPDSAALEFLRSIVGDERINYQLEDAQALCAWLGYLPLALELAARYLASRPDLSVTSLLDRLQRQKLAAKALARPEVGMTANLSIAAAFELSWHELSESAQQLAGWLSLFALTPIPWELVEACISESGTESDAETLEDLRDELINLNLLRRMIEQTYQIHPLIREFFVAKLEQMPKEVSMKQAFCREMVAVAKQIPSIPTRQLIQTIAPVIPHIAEAATTLETWLTDDDLIIPYIGISRFYQGQAAYEQALPWLEQCLHIAETRLGSDHPYIRTLAN</sequence>
<feature type="domain" description="NB-ARC" evidence="3">
    <location>
        <begin position="391"/>
        <end position="522"/>
    </location>
</feature>
<evidence type="ECO:0000256" key="2">
    <source>
        <dbReference type="ARBA" id="ARBA00022803"/>
    </source>
</evidence>
<protein>
    <submittedName>
        <fullName evidence="4">Tetratricopeptide repeat protein</fullName>
    </submittedName>
</protein>